<reference evidence="6" key="1">
    <citation type="journal article" date="2020" name="mSystems">
        <title>Genome- and Community-Level Interaction Insights into Carbon Utilization and Element Cycling Functions of Hydrothermarchaeota in Hydrothermal Sediment.</title>
        <authorList>
            <person name="Zhou Z."/>
            <person name="Liu Y."/>
            <person name="Xu W."/>
            <person name="Pan J."/>
            <person name="Luo Z.H."/>
            <person name="Li M."/>
        </authorList>
    </citation>
    <scope>NUCLEOTIDE SEQUENCE [LARGE SCALE GENOMIC DNA]</scope>
    <source>
        <strain evidence="6">SpSt-289</strain>
    </source>
</reference>
<proteinExistence type="inferred from homology"/>
<dbReference type="PANTHER" id="PTHR12151">
    <property type="entry name" value="ELECTRON TRANSPORT PROTIN SCO1/SENC FAMILY MEMBER"/>
    <property type="match status" value="1"/>
</dbReference>
<name>A0A7C1FGT4_9CHLR</name>
<organism evidence="6">
    <name type="scientific">Caldilinea aerophila</name>
    <dbReference type="NCBI Taxonomy" id="133453"/>
    <lineage>
        <taxon>Bacteria</taxon>
        <taxon>Bacillati</taxon>
        <taxon>Chloroflexota</taxon>
        <taxon>Caldilineae</taxon>
        <taxon>Caldilineales</taxon>
        <taxon>Caldilineaceae</taxon>
        <taxon>Caldilinea</taxon>
    </lineage>
</organism>
<comment type="similarity">
    <text evidence="1">Belongs to the SCO1/2 family.</text>
</comment>
<evidence type="ECO:0000259" key="5">
    <source>
        <dbReference type="PROSITE" id="PS51352"/>
    </source>
</evidence>
<evidence type="ECO:0000256" key="1">
    <source>
        <dbReference type="ARBA" id="ARBA00010996"/>
    </source>
</evidence>
<keyword evidence="3" id="KW-0479">Metal-binding</keyword>
<feature type="binding site" evidence="3">
    <location>
        <position position="234"/>
    </location>
    <ligand>
        <name>Cu cation</name>
        <dbReference type="ChEBI" id="CHEBI:23378"/>
    </ligand>
</feature>
<feature type="domain" description="Thioredoxin" evidence="5">
    <location>
        <begin position="103"/>
        <end position="270"/>
    </location>
</feature>
<dbReference type="GO" id="GO:0046872">
    <property type="term" value="F:metal ion binding"/>
    <property type="evidence" value="ECO:0007669"/>
    <property type="project" value="UniProtKB-KW"/>
</dbReference>
<dbReference type="EMBL" id="DSMG01000146">
    <property type="protein sequence ID" value="HDX32632.1"/>
    <property type="molecule type" value="Genomic_DNA"/>
</dbReference>
<dbReference type="AlphaFoldDB" id="A0A7C1FGT4"/>
<keyword evidence="4" id="KW-1015">Disulfide bond</keyword>
<dbReference type="Gene3D" id="3.40.30.10">
    <property type="entry name" value="Glutaredoxin"/>
    <property type="match status" value="1"/>
</dbReference>
<dbReference type="SUPFAM" id="SSF52833">
    <property type="entry name" value="Thioredoxin-like"/>
    <property type="match status" value="1"/>
</dbReference>
<evidence type="ECO:0000256" key="3">
    <source>
        <dbReference type="PIRSR" id="PIRSR603782-1"/>
    </source>
</evidence>
<feature type="binding site" evidence="3">
    <location>
        <position position="145"/>
    </location>
    <ligand>
        <name>Cu cation</name>
        <dbReference type="ChEBI" id="CHEBI:23378"/>
    </ligand>
</feature>
<dbReference type="InterPro" id="IPR013766">
    <property type="entry name" value="Thioredoxin_domain"/>
</dbReference>
<comment type="caution">
    <text evidence="6">The sequence shown here is derived from an EMBL/GenBank/DDBJ whole genome shotgun (WGS) entry which is preliminary data.</text>
</comment>
<dbReference type="InterPro" id="IPR036249">
    <property type="entry name" value="Thioredoxin-like_sf"/>
</dbReference>
<keyword evidence="2 3" id="KW-0186">Copper</keyword>
<gene>
    <name evidence="6" type="ORF">ENQ20_14270</name>
</gene>
<protein>
    <submittedName>
        <fullName evidence="6">SCO family protein</fullName>
    </submittedName>
</protein>
<evidence type="ECO:0000256" key="4">
    <source>
        <dbReference type="PIRSR" id="PIRSR603782-2"/>
    </source>
</evidence>
<sequence length="270" mass="30690">MKSWRTMKVPLRSANMQRSRQRSPMKCASGIIVHWPLPASKNFVMCCLHFYRVKRMMKSNLSRLAGNLYPRRKLYLAVWPLLLILSVVIGGCAQEYKLRGTPYNPVIPAPPIQGIKQDGTPFDLTSLQGRVKVIFFGYTFCPDVCPLTLANMKGVYEMLKEEERAQTAFIFITVDPERDTPERLAAYVGAFNPAFYGVHIPEDELTRVKKEYGVYAEKNTQVASQSAADYLVDHTAFVYIIDKQNNLREIFAHDAPKADIAADISYLARE</sequence>
<feature type="binding site" evidence="3">
    <location>
        <position position="141"/>
    </location>
    <ligand>
        <name>Cu cation</name>
        <dbReference type="ChEBI" id="CHEBI:23378"/>
    </ligand>
</feature>
<dbReference type="Pfam" id="PF02630">
    <property type="entry name" value="SCO1-SenC"/>
    <property type="match status" value="1"/>
</dbReference>
<accession>A0A7C1FGT4</accession>
<evidence type="ECO:0000256" key="2">
    <source>
        <dbReference type="ARBA" id="ARBA00023008"/>
    </source>
</evidence>
<dbReference type="InterPro" id="IPR003782">
    <property type="entry name" value="SCO1/SenC"/>
</dbReference>
<dbReference type="PROSITE" id="PS51352">
    <property type="entry name" value="THIOREDOXIN_2"/>
    <property type="match status" value="1"/>
</dbReference>
<feature type="disulfide bond" description="Redox-active" evidence="4">
    <location>
        <begin position="141"/>
        <end position="145"/>
    </location>
</feature>
<evidence type="ECO:0000313" key="6">
    <source>
        <dbReference type="EMBL" id="HDX32632.1"/>
    </source>
</evidence>
<dbReference type="PANTHER" id="PTHR12151:SF25">
    <property type="entry name" value="LINALOOL DEHYDRATASE_ISOMERASE DOMAIN-CONTAINING PROTEIN"/>
    <property type="match status" value="1"/>
</dbReference>
<dbReference type="FunFam" id="3.40.30.10:FF:000013">
    <property type="entry name" value="Blast:Protein SCO1 homolog, mitochondrial"/>
    <property type="match status" value="1"/>
</dbReference>
<dbReference type="CDD" id="cd02968">
    <property type="entry name" value="SCO"/>
    <property type="match status" value="1"/>
</dbReference>